<dbReference type="InterPro" id="IPR000961">
    <property type="entry name" value="AGC-kinase_C"/>
</dbReference>
<evidence type="ECO:0000256" key="3">
    <source>
        <dbReference type="ARBA" id="ARBA00022527"/>
    </source>
</evidence>
<evidence type="ECO:0000259" key="14">
    <source>
        <dbReference type="PROSITE" id="PS51285"/>
    </source>
</evidence>
<dbReference type="PROSITE" id="PS00108">
    <property type="entry name" value="PROTEIN_KINASE_ST"/>
    <property type="match status" value="1"/>
</dbReference>
<evidence type="ECO:0000256" key="10">
    <source>
        <dbReference type="ARBA" id="ARBA00047899"/>
    </source>
</evidence>
<dbReference type="Gene3D" id="1.10.510.10">
    <property type="entry name" value="Transferase(Phosphotransferase) domain 1"/>
    <property type="match status" value="1"/>
</dbReference>
<dbReference type="GO" id="GO:0016020">
    <property type="term" value="C:membrane"/>
    <property type="evidence" value="ECO:0007669"/>
    <property type="project" value="GOC"/>
</dbReference>
<dbReference type="GO" id="GO:0070941">
    <property type="term" value="P:eisosome assembly"/>
    <property type="evidence" value="ECO:0007669"/>
    <property type="project" value="UniProtKB-ARBA"/>
</dbReference>
<evidence type="ECO:0000256" key="4">
    <source>
        <dbReference type="ARBA" id="ARBA00022553"/>
    </source>
</evidence>
<evidence type="ECO:0000256" key="5">
    <source>
        <dbReference type="ARBA" id="ARBA00022679"/>
    </source>
</evidence>
<evidence type="ECO:0000256" key="8">
    <source>
        <dbReference type="ARBA" id="ARBA00022840"/>
    </source>
</evidence>
<dbReference type="InterPro" id="IPR017892">
    <property type="entry name" value="Pkinase_C"/>
</dbReference>
<dbReference type="FunFam" id="1.10.510.10:FF:000008">
    <property type="entry name" value="Non-specific serine/threonine protein kinase"/>
    <property type="match status" value="1"/>
</dbReference>
<comment type="catalytic activity">
    <reaction evidence="10">
        <text>L-threonyl-[protein] + ATP = O-phospho-L-threonyl-[protein] + ADP + H(+)</text>
        <dbReference type="Rhea" id="RHEA:46608"/>
        <dbReference type="Rhea" id="RHEA-COMP:11060"/>
        <dbReference type="Rhea" id="RHEA-COMP:11605"/>
        <dbReference type="ChEBI" id="CHEBI:15378"/>
        <dbReference type="ChEBI" id="CHEBI:30013"/>
        <dbReference type="ChEBI" id="CHEBI:30616"/>
        <dbReference type="ChEBI" id="CHEBI:61977"/>
        <dbReference type="ChEBI" id="CHEBI:456216"/>
        <dbReference type="EC" id="2.7.11.1"/>
    </reaction>
</comment>
<organism evidence="15 16">
    <name type="scientific">Ascoidea rubescens DSM 1968</name>
    <dbReference type="NCBI Taxonomy" id="1344418"/>
    <lineage>
        <taxon>Eukaryota</taxon>
        <taxon>Fungi</taxon>
        <taxon>Dikarya</taxon>
        <taxon>Ascomycota</taxon>
        <taxon>Saccharomycotina</taxon>
        <taxon>Saccharomycetes</taxon>
        <taxon>Ascoideaceae</taxon>
        <taxon>Ascoidea</taxon>
    </lineage>
</organism>
<gene>
    <name evidence="15" type="ORF">ASCRUDRAFT_52747</name>
</gene>
<proteinExistence type="inferred from homology"/>
<reference evidence="16" key="1">
    <citation type="submission" date="2016-05" db="EMBL/GenBank/DDBJ databases">
        <title>Comparative genomics of biotechnologically important yeasts.</title>
        <authorList>
            <consortium name="DOE Joint Genome Institute"/>
            <person name="Riley R."/>
            <person name="Haridas S."/>
            <person name="Wolfe K.H."/>
            <person name="Lopes M.R."/>
            <person name="Hittinger C.T."/>
            <person name="Goker M."/>
            <person name="Salamov A."/>
            <person name="Wisecaver J."/>
            <person name="Long T.M."/>
            <person name="Aerts A.L."/>
            <person name="Barry K."/>
            <person name="Choi C."/>
            <person name="Clum A."/>
            <person name="Coughlan A.Y."/>
            <person name="Deshpande S."/>
            <person name="Douglass A.P."/>
            <person name="Hanson S.J."/>
            <person name="Klenk H.-P."/>
            <person name="Labutti K."/>
            <person name="Lapidus A."/>
            <person name="Lindquist E."/>
            <person name="Lipzen A."/>
            <person name="Meier-Kolthoff J.P."/>
            <person name="Ohm R.A."/>
            <person name="Otillar R.P."/>
            <person name="Pangilinan J."/>
            <person name="Peng Y."/>
            <person name="Rokas A."/>
            <person name="Rosa C.A."/>
            <person name="Scheuner C."/>
            <person name="Sibirny A.A."/>
            <person name="Slot J.C."/>
            <person name="Stielow J.B."/>
            <person name="Sun H."/>
            <person name="Kurtzman C.P."/>
            <person name="Blackwell M."/>
            <person name="Grigoriev I.V."/>
            <person name="Jeffries T.W."/>
        </authorList>
    </citation>
    <scope>NUCLEOTIDE SEQUENCE [LARGE SCALE GENOMIC DNA]</scope>
    <source>
        <strain evidence="16">DSM 1968</strain>
    </source>
</reference>
<feature type="domain" description="AGC-kinase C-terminal" evidence="14">
    <location>
        <begin position="496"/>
        <end position="563"/>
    </location>
</feature>
<dbReference type="EMBL" id="KV454475">
    <property type="protein sequence ID" value="ODV63685.1"/>
    <property type="molecule type" value="Genomic_DNA"/>
</dbReference>
<evidence type="ECO:0000256" key="12">
    <source>
        <dbReference type="PROSITE-ProRule" id="PRU10141"/>
    </source>
</evidence>
<dbReference type="PROSITE" id="PS51285">
    <property type="entry name" value="AGC_KINASE_CTER"/>
    <property type="match status" value="1"/>
</dbReference>
<dbReference type="InterPro" id="IPR000719">
    <property type="entry name" value="Prot_kinase_dom"/>
</dbReference>
<dbReference type="GO" id="GO:0060237">
    <property type="term" value="P:regulation of fungal-type cell wall organization"/>
    <property type="evidence" value="ECO:0007669"/>
    <property type="project" value="UniProtKB-ARBA"/>
</dbReference>
<keyword evidence="3" id="KW-0723">Serine/threonine-protein kinase</keyword>
<dbReference type="InterPro" id="IPR011009">
    <property type="entry name" value="Kinase-like_dom_sf"/>
</dbReference>
<feature type="domain" description="Protein kinase" evidence="13">
    <location>
        <begin position="238"/>
        <end position="495"/>
    </location>
</feature>
<dbReference type="Gene3D" id="3.30.200.20">
    <property type="entry name" value="Phosphorylase Kinase, domain 1"/>
    <property type="match status" value="1"/>
</dbReference>
<dbReference type="FunCoup" id="A0A1D2VQ52">
    <property type="interactions" value="311"/>
</dbReference>
<evidence type="ECO:0000259" key="13">
    <source>
        <dbReference type="PROSITE" id="PS50011"/>
    </source>
</evidence>
<dbReference type="Pfam" id="PF00069">
    <property type="entry name" value="Pkinase"/>
    <property type="match status" value="1"/>
</dbReference>
<accession>A0A1D2VQ52</accession>
<dbReference type="OrthoDB" id="63267at2759"/>
<dbReference type="FunFam" id="3.30.200.20:FF:000048">
    <property type="entry name" value="Non-specific serine/threonine protein kinase"/>
    <property type="match status" value="1"/>
</dbReference>
<dbReference type="PANTHER" id="PTHR24351">
    <property type="entry name" value="RIBOSOMAL PROTEIN S6 KINASE"/>
    <property type="match status" value="1"/>
</dbReference>
<dbReference type="SMART" id="SM00133">
    <property type="entry name" value="S_TK_X"/>
    <property type="match status" value="1"/>
</dbReference>
<keyword evidence="6 12" id="KW-0547">Nucleotide-binding</keyword>
<dbReference type="AlphaFoldDB" id="A0A1D2VQ52"/>
<dbReference type="GO" id="GO:0106310">
    <property type="term" value="F:protein serine kinase activity"/>
    <property type="evidence" value="ECO:0007669"/>
    <property type="project" value="RHEA"/>
</dbReference>
<keyword evidence="9" id="KW-0746">Sphingolipid metabolism</keyword>
<keyword evidence="8 12" id="KW-0067">ATP-binding</keyword>
<evidence type="ECO:0000256" key="7">
    <source>
        <dbReference type="ARBA" id="ARBA00022777"/>
    </source>
</evidence>
<dbReference type="PROSITE" id="PS50011">
    <property type="entry name" value="PROTEIN_KINASE_DOM"/>
    <property type="match status" value="1"/>
</dbReference>
<dbReference type="Proteomes" id="UP000095038">
    <property type="component" value="Unassembled WGS sequence"/>
</dbReference>
<dbReference type="GO" id="GO:0006665">
    <property type="term" value="P:sphingolipid metabolic process"/>
    <property type="evidence" value="ECO:0007669"/>
    <property type="project" value="UniProtKB-KW"/>
</dbReference>
<dbReference type="PROSITE" id="PS00107">
    <property type="entry name" value="PROTEIN_KINASE_ATP"/>
    <property type="match status" value="1"/>
</dbReference>
<keyword evidence="16" id="KW-1185">Reference proteome</keyword>
<dbReference type="SUPFAM" id="SSF56112">
    <property type="entry name" value="Protein kinase-like (PK-like)"/>
    <property type="match status" value="1"/>
</dbReference>
<dbReference type="GeneID" id="30964738"/>
<name>A0A1D2VQ52_9ASCO</name>
<dbReference type="SMART" id="SM00220">
    <property type="entry name" value="S_TKc"/>
    <property type="match status" value="1"/>
</dbReference>
<feature type="binding site" evidence="12">
    <location>
        <position position="271"/>
    </location>
    <ligand>
        <name>ATP</name>
        <dbReference type="ChEBI" id="CHEBI:30616"/>
    </ligand>
</feature>
<dbReference type="RefSeq" id="XP_020049992.1">
    <property type="nucleotide sequence ID" value="XM_020191102.1"/>
</dbReference>
<evidence type="ECO:0000313" key="15">
    <source>
        <dbReference type="EMBL" id="ODV63685.1"/>
    </source>
</evidence>
<sequence>MSCLTVKVYNGKNFNLPFGLILNDYVLQKIADCSDSCNKSYLFNNIKKVSSYLNTVPNIYPNSNNNTNNSNDNSSNYIKNPLVYTTIEFDKAVSLVEPCAGFIRNPIFNNVSAFDVSQISINNAVQSNNQHEYNCNYLVLVIQVFIKIPNILIPRFYLNSKLNSKSPSQDILLGYSRIPLDLSSYNSKIRLLNHYWLKFGYVCITVDYRPVIKNSLLSLPSSSSSNNSSSLALSIDKFDLLKVIGKGSFGKVMQVRKKDTQRIYALKSIRKSLIISRMEVIHTLAERTVLAKVKNPFITSLKFSFQSNEKLYLVLDFINGGELFYHLQKEGKFDLKRSKFYISELFSALNALHEFNIIYRDLKPENILLDYQGHISLCDFGLCKLNLASDDKTNTFCGTPEYLAPELLLNKGYTRSVDWWTLGILLYEMLVGLPPFYDEKIPIMYKKILNDNLLFPSDIDELARDLIQRLLIRSPEKRLGSGVNGVEDIKNHRFFHDIDWDQLNGKKYTPPFKPPVNNAFDTSNFDDEFTNEMPTDSVVNDYLSKSVQKQFEGWTYVADSKLT</sequence>
<comment type="catalytic activity">
    <reaction evidence="11">
        <text>L-seryl-[protein] + ATP = O-phospho-L-seryl-[protein] + ADP + H(+)</text>
        <dbReference type="Rhea" id="RHEA:17989"/>
        <dbReference type="Rhea" id="RHEA-COMP:9863"/>
        <dbReference type="Rhea" id="RHEA-COMP:11604"/>
        <dbReference type="ChEBI" id="CHEBI:15378"/>
        <dbReference type="ChEBI" id="CHEBI:29999"/>
        <dbReference type="ChEBI" id="CHEBI:30616"/>
        <dbReference type="ChEBI" id="CHEBI:83421"/>
        <dbReference type="ChEBI" id="CHEBI:456216"/>
        <dbReference type="EC" id="2.7.11.1"/>
    </reaction>
</comment>
<dbReference type="InterPro" id="IPR017441">
    <property type="entry name" value="Protein_kinase_ATP_BS"/>
</dbReference>
<evidence type="ECO:0000256" key="9">
    <source>
        <dbReference type="ARBA" id="ARBA00022919"/>
    </source>
</evidence>
<dbReference type="Pfam" id="PF00433">
    <property type="entry name" value="Pkinase_C"/>
    <property type="match status" value="1"/>
</dbReference>
<dbReference type="InParanoid" id="A0A1D2VQ52"/>
<evidence type="ECO:0000256" key="6">
    <source>
        <dbReference type="ARBA" id="ARBA00022741"/>
    </source>
</evidence>
<dbReference type="GO" id="GO:0004674">
    <property type="term" value="F:protein serine/threonine kinase activity"/>
    <property type="evidence" value="ECO:0007669"/>
    <property type="project" value="UniProtKB-KW"/>
</dbReference>
<keyword evidence="4" id="KW-0597">Phosphoprotein</keyword>
<protein>
    <recommendedName>
        <fullName evidence="2">non-specific serine/threonine protein kinase</fullName>
        <ecNumber evidence="2">2.7.11.1</ecNumber>
    </recommendedName>
</protein>
<dbReference type="InterPro" id="IPR008271">
    <property type="entry name" value="Ser/Thr_kinase_AS"/>
</dbReference>
<dbReference type="STRING" id="1344418.A0A1D2VQ52"/>
<dbReference type="GO" id="GO:0005524">
    <property type="term" value="F:ATP binding"/>
    <property type="evidence" value="ECO:0007669"/>
    <property type="project" value="UniProtKB-UniRule"/>
</dbReference>
<evidence type="ECO:0000256" key="1">
    <source>
        <dbReference type="ARBA" id="ARBA00006935"/>
    </source>
</evidence>
<evidence type="ECO:0000256" key="11">
    <source>
        <dbReference type="ARBA" id="ARBA00048679"/>
    </source>
</evidence>
<comment type="similarity">
    <text evidence="1">Belongs to the protein kinase superfamily. AGC Ser/Thr protein kinase family. RAC subfamily.</text>
</comment>
<keyword evidence="9" id="KW-0443">Lipid metabolism</keyword>
<evidence type="ECO:0000313" key="16">
    <source>
        <dbReference type="Proteomes" id="UP000095038"/>
    </source>
</evidence>
<keyword evidence="7 15" id="KW-0418">Kinase</keyword>
<keyword evidence="5" id="KW-0808">Transferase</keyword>
<dbReference type="EC" id="2.7.11.1" evidence="2"/>
<evidence type="ECO:0000256" key="2">
    <source>
        <dbReference type="ARBA" id="ARBA00012513"/>
    </source>
</evidence>